<gene>
    <name evidence="2" type="ORF">EDD42_1355</name>
</gene>
<dbReference type="AlphaFoldDB" id="A0A3N2C1C0"/>
<keyword evidence="1" id="KW-0472">Membrane</keyword>
<feature type="transmembrane region" description="Helical" evidence="1">
    <location>
        <begin position="62"/>
        <end position="81"/>
    </location>
</feature>
<feature type="transmembrane region" description="Helical" evidence="1">
    <location>
        <begin position="6"/>
        <end position="25"/>
    </location>
</feature>
<sequence length="389" mass="41055">MTIDLASMLVVAVIVCAACGIFYGLDSARTLAGRHLAAWMSGFATTLLSAVSYLAATLNGDSVWIVAVANAAMVASIAALWVGSRLFNGRRSLVLLGTLFVGVTAISAVLDPTDDPEWAGTIARLISLIMLSLLVAYEARRGRMRTAPASLVLVVVMILHAVFTAVRLAVYLTAGPHSEIFERLFSTPIVTYMNLVFVVAVAVGLVLLRSWERKQRLSSERVGVRAVGRRAFIAEATRLRDGQQSDRRLAILAVAIDGYGDLRRAYGMATAGELEALLAAAVFRELPAGSVCTRVWSGTILVATSVESGPTGLSGLHDLAAPIAAGYREAVTQQLDGFAGAANLGVAVDSAAPTPVETLVSVARTARADAERRGESVRVVESASETQDR</sequence>
<keyword evidence="3" id="KW-1185">Reference proteome</keyword>
<proteinExistence type="predicted"/>
<evidence type="ECO:0000256" key="1">
    <source>
        <dbReference type="SAM" id="Phobius"/>
    </source>
</evidence>
<comment type="caution">
    <text evidence="2">The sequence shown here is derived from an EMBL/GenBank/DDBJ whole genome shotgun (WGS) entry which is preliminary data.</text>
</comment>
<dbReference type="RefSeq" id="WP_085510498.1">
    <property type="nucleotide sequence ID" value="NZ_FXAP01000001.1"/>
</dbReference>
<feature type="transmembrane region" description="Helical" evidence="1">
    <location>
        <begin position="192"/>
        <end position="211"/>
    </location>
</feature>
<evidence type="ECO:0000313" key="2">
    <source>
        <dbReference type="EMBL" id="ROR81299.1"/>
    </source>
</evidence>
<feature type="transmembrane region" description="Helical" evidence="1">
    <location>
        <begin position="93"/>
        <end position="110"/>
    </location>
</feature>
<keyword evidence="1" id="KW-1133">Transmembrane helix</keyword>
<dbReference type="Gene3D" id="3.30.70.270">
    <property type="match status" value="1"/>
</dbReference>
<reference evidence="2 3" key="1">
    <citation type="submission" date="2018-11" db="EMBL/GenBank/DDBJ databases">
        <title>Sequencing the genomes of 1000 actinobacteria strains.</title>
        <authorList>
            <person name="Klenk H.-P."/>
        </authorList>
    </citation>
    <scope>NUCLEOTIDE SEQUENCE [LARGE SCALE GENOMIC DNA]</scope>
    <source>
        <strain evidence="2 3">DSM 14012</strain>
    </source>
</reference>
<accession>A0A3N2C1C0</accession>
<keyword evidence="1" id="KW-0812">Transmembrane</keyword>
<protein>
    <recommendedName>
        <fullName evidence="4">GGDEF domain-containing protein</fullName>
    </recommendedName>
</protein>
<evidence type="ECO:0000313" key="3">
    <source>
        <dbReference type="Proteomes" id="UP000266915"/>
    </source>
</evidence>
<feature type="transmembrane region" description="Helical" evidence="1">
    <location>
        <begin position="151"/>
        <end position="172"/>
    </location>
</feature>
<dbReference type="Proteomes" id="UP000266915">
    <property type="component" value="Unassembled WGS sequence"/>
</dbReference>
<feature type="transmembrane region" description="Helical" evidence="1">
    <location>
        <begin position="37"/>
        <end position="56"/>
    </location>
</feature>
<dbReference type="InterPro" id="IPR043128">
    <property type="entry name" value="Rev_trsase/Diguanyl_cyclase"/>
</dbReference>
<organism evidence="2 3">
    <name type="scientific">Plantibacter flavus</name>
    <dbReference type="NCBI Taxonomy" id="150123"/>
    <lineage>
        <taxon>Bacteria</taxon>
        <taxon>Bacillati</taxon>
        <taxon>Actinomycetota</taxon>
        <taxon>Actinomycetes</taxon>
        <taxon>Micrococcales</taxon>
        <taxon>Microbacteriaceae</taxon>
        <taxon>Plantibacter</taxon>
    </lineage>
</organism>
<feature type="transmembrane region" description="Helical" evidence="1">
    <location>
        <begin position="122"/>
        <end position="139"/>
    </location>
</feature>
<name>A0A3N2C1C0_9MICO</name>
<dbReference type="EMBL" id="RKHL01000001">
    <property type="protein sequence ID" value="ROR81299.1"/>
    <property type="molecule type" value="Genomic_DNA"/>
</dbReference>
<evidence type="ECO:0008006" key="4">
    <source>
        <dbReference type="Google" id="ProtNLM"/>
    </source>
</evidence>